<protein>
    <submittedName>
        <fullName evidence="2">Uncharacterized conserved protein YdhG, YjbR/CyaY-like superfamily, DUF1801 family</fullName>
    </submittedName>
</protein>
<feature type="domain" description="YdhG-like" evidence="1">
    <location>
        <begin position="110"/>
        <end position="200"/>
    </location>
</feature>
<dbReference type="SUPFAM" id="SSF141694">
    <property type="entry name" value="AF2212/PG0164-like"/>
    <property type="match status" value="1"/>
</dbReference>
<dbReference type="Proteomes" id="UP000199394">
    <property type="component" value="Unassembled WGS sequence"/>
</dbReference>
<gene>
    <name evidence="2" type="ORF">SAMN04515656_1417</name>
</gene>
<evidence type="ECO:0000259" key="1">
    <source>
        <dbReference type="Pfam" id="PF08818"/>
    </source>
</evidence>
<dbReference type="SUPFAM" id="SSF159888">
    <property type="entry name" value="YdhG-like"/>
    <property type="match status" value="1"/>
</dbReference>
<accession>A0A1H4EFP5</accession>
<name>A0A1H4EFP5_9FIRM</name>
<proteinExistence type="predicted"/>
<dbReference type="STRING" id="81409.SAMN04515656_1417"/>
<dbReference type="Pfam" id="PF08922">
    <property type="entry name" value="DUF1905"/>
    <property type="match status" value="1"/>
</dbReference>
<evidence type="ECO:0000313" key="2">
    <source>
        <dbReference type="EMBL" id="SEA83894.1"/>
    </source>
</evidence>
<dbReference type="AlphaFoldDB" id="A0A1H4EFP5"/>
<reference evidence="2 3" key="1">
    <citation type="submission" date="2016-10" db="EMBL/GenBank/DDBJ databases">
        <authorList>
            <person name="de Groot N.N."/>
        </authorList>
    </citation>
    <scope>NUCLEOTIDE SEQUENCE [LARGE SCALE GENOMIC DNA]</scope>
    <source>
        <strain evidence="2 3">SR12</strain>
    </source>
</reference>
<dbReference type="OrthoDB" id="115213at2"/>
<dbReference type="Gene3D" id="3.90.1150.200">
    <property type="match status" value="1"/>
</dbReference>
<dbReference type="EMBL" id="FNRK01000041">
    <property type="protein sequence ID" value="SEA83894.1"/>
    <property type="molecule type" value="Genomic_DNA"/>
</dbReference>
<dbReference type="InterPro" id="IPR015018">
    <property type="entry name" value="DUF1905"/>
</dbReference>
<dbReference type="InterPro" id="IPR037079">
    <property type="entry name" value="AF2212/PG0164-like_sf"/>
</dbReference>
<organism evidence="2 3">
    <name type="scientific">Eubacterium aggregans</name>
    <dbReference type="NCBI Taxonomy" id="81409"/>
    <lineage>
        <taxon>Bacteria</taxon>
        <taxon>Bacillati</taxon>
        <taxon>Bacillota</taxon>
        <taxon>Clostridia</taxon>
        <taxon>Eubacteriales</taxon>
        <taxon>Eubacteriaceae</taxon>
        <taxon>Eubacterium</taxon>
    </lineage>
</organism>
<evidence type="ECO:0000313" key="3">
    <source>
        <dbReference type="Proteomes" id="UP000199394"/>
    </source>
</evidence>
<dbReference type="InterPro" id="IPR014922">
    <property type="entry name" value="YdhG-like"/>
</dbReference>
<keyword evidence="3" id="KW-1185">Reference proteome</keyword>
<dbReference type="Gene3D" id="2.40.30.100">
    <property type="entry name" value="AF2212/PG0164-like"/>
    <property type="match status" value="1"/>
</dbReference>
<sequence>MKKALEFDAVLLKKPEMDAAYVEVPFDIKAIFGKSRLLVHATFDGEPYDGQVVKMGTSGHLIGVRKEIRLKIGKQPGDSVHVTLEEREKPKPAFTSVEEYIASYSGDIKKRMETLRQIILECSPEITEKISWGMATFVLNGNLVHFSGQKRHLGFYPTPSAIEAFKDRLEDYKYSKGAIQLPYNQPMPYELLREITQFRVQEQKQK</sequence>
<dbReference type="Pfam" id="PF08818">
    <property type="entry name" value="DUF1801"/>
    <property type="match status" value="1"/>
</dbReference>